<dbReference type="InterPro" id="IPR055414">
    <property type="entry name" value="LRR_R13L4/SHOC2-like"/>
</dbReference>
<dbReference type="GO" id="GO:0098542">
    <property type="term" value="P:defense response to other organism"/>
    <property type="evidence" value="ECO:0007669"/>
    <property type="project" value="TreeGrafter"/>
</dbReference>
<reference evidence="9 10" key="1">
    <citation type="submission" date="2012-08" db="EMBL/GenBank/DDBJ databases">
        <title>Oryza genome evolution.</title>
        <authorList>
            <person name="Wing R.A."/>
        </authorList>
    </citation>
    <scope>NUCLEOTIDE SEQUENCE</scope>
</reference>
<evidence type="ECO:0000256" key="2">
    <source>
        <dbReference type="ARBA" id="ARBA00022614"/>
    </source>
</evidence>
<reference evidence="9" key="3">
    <citation type="submission" date="2015-04" db="UniProtKB">
        <authorList>
            <consortium name="EnsemblPlants"/>
        </authorList>
    </citation>
    <scope>IDENTIFICATION</scope>
</reference>
<feature type="domain" description="Disease resistance N-terminal" evidence="7">
    <location>
        <begin position="11"/>
        <end position="97"/>
    </location>
</feature>
<dbReference type="AlphaFoldDB" id="A0A0D9XHH2"/>
<organism evidence="9 10">
    <name type="scientific">Leersia perrieri</name>
    <dbReference type="NCBI Taxonomy" id="77586"/>
    <lineage>
        <taxon>Eukaryota</taxon>
        <taxon>Viridiplantae</taxon>
        <taxon>Streptophyta</taxon>
        <taxon>Embryophyta</taxon>
        <taxon>Tracheophyta</taxon>
        <taxon>Spermatophyta</taxon>
        <taxon>Magnoliopsida</taxon>
        <taxon>Liliopsida</taxon>
        <taxon>Poales</taxon>
        <taxon>Poaceae</taxon>
        <taxon>BOP clade</taxon>
        <taxon>Oryzoideae</taxon>
        <taxon>Oryzeae</taxon>
        <taxon>Oryzinae</taxon>
        <taxon>Leersia</taxon>
    </lineage>
</organism>
<dbReference type="InterPro" id="IPR041118">
    <property type="entry name" value="Rx_N"/>
</dbReference>
<evidence type="ECO:0000256" key="1">
    <source>
        <dbReference type="ARBA" id="ARBA00008894"/>
    </source>
</evidence>
<dbReference type="EnsemblPlants" id="LPERR10G00900.1">
    <property type="protein sequence ID" value="LPERR10G00900.1"/>
    <property type="gene ID" value="LPERR10G00900"/>
</dbReference>
<dbReference type="Proteomes" id="UP000032180">
    <property type="component" value="Chromosome 10"/>
</dbReference>
<dbReference type="InterPro" id="IPR044974">
    <property type="entry name" value="Disease_R_plants"/>
</dbReference>
<evidence type="ECO:0000259" key="7">
    <source>
        <dbReference type="Pfam" id="PF18052"/>
    </source>
</evidence>
<dbReference type="SUPFAM" id="SSF52047">
    <property type="entry name" value="RNI-like"/>
    <property type="match status" value="1"/>
</dbReference>
<evidence type="ECO:0000313" key="10">
    <source>
        <dbReference type="Proteomes" id="UP000032180"/>
    </source>
</evidence>
<dbReference type="Gramene" id="LPERR10G00900.1">
    <property type="protein sequence ID" value="LPERR10G00900.1"/>
    <property type="gene ID" value="LPERR10G00900"/>
</dbReference>
<reference evidence="10" key="2">
    <citation type="submission" date="2013-12" db="EMBL/GenBank/DDBJ databases">
        <authorList>
            <person name="Yu Y."/>
            <person name="Lee S."/>
            <person name="de Baynast K."/>
            <person name="Wissotski M."/>
            <person name="Liu L."/>
            <person name="Talag J."/>
            <person name="Goicoechea J."/>
            <person name="Angelova A."/>
            <person name="Jetty R."/>
            <person name="Kudrna D."/>
            <person name="Golser W."/>
            <person name="Rivera L."/>
            <person name="Zhang J."/>
            <person name="Wing R."/>
        </authorList>
    </citation>
    <scope>NUCLEOTIDE SEQUENCE</scope>
</reference>
<proteinExistence type="inferred from homology"/>
<dbReference type="Pfam" id="PF23598">
    <property type="entry name" value="LRR_14"/>
    <property type="match status" value="1"/>
</dbReference>
<evidence type="ECO:0000256" key="6">
    <source>
        <dbReference type="ARBA" id="ARBA00023054"/>
    </source>
</evidence>
<dbReference type="STRING" id="77586.A0A0D9XHH2"/>
<keyword evidence="3" id="KW-0677">Repeat</keyword>
<dbReference type="eggNOG" id="KOG4658">
    <property type="taxonomic scope" value="Eukaryota"/>
</dbReference>
<evidence type="ECO:0000313" key="9">
    <source>
        <dbReference type="EnsemblPlants" id="LPERR10G00900.1"/>
    </source>
</evidence>
<accession>A0A0D9XHH2</accession>
<dbReference type="InterPro" id="IPR038005">
    <property type="entry name" value="RX-like_CC"/>
</dbReference>
<name>A0A0D9XHH2_9ORYZ</name>
<evidence type="ECO:0000256" key="4">
    <source>
        <dbReference type="ARBA" id="ARBA00022741"/>
    </source>
</evidence>
<dbReference type="HOGENOM" id="CLU_682184_0_0_1"/>
<keyword evidence="2" id="KW-0433">Leucine-rich repeat</keyword>
<dbReference type="PANTHER" id="PTHR23155:SF1228">
    <property type="entry name" value="NB-ARC DOMAIN CONTAINING PROTEIN, EXPRESSED"/>
    <property type="match status" value="1"/>
</dbReference>
<protein>
    <submittedName>
        <fullName evidence="9">Uncharacterized protein</fullName>
    </submittedName>
</protein>
<dbReference type="PANTHER" id="PTHR23155">
    <property type="entry name" value="DISEASE RESISTANCE PROTEIN RP"/>
    <property type="match status" value="1"/>
</dbReference>
<comment type="similarity">
    <text evidence="1">Belongs to the disease resistance NB-LRR family.</text>
</comment>
<feature type="domain" description="Disease resistance R13L4/SHOC-2-like LRR" evidence="8">
    <location>
        <begin position="197"/>
        <end position="403"/>
    </location>
</feature>
<keyword evidence="5" id="KW-0611">Plant defense</keyword>
<dbReference type="Gene3D" id="3.80.10.10">
    <property type="entry name" value="Ribonuclease Inhibitor"/>
    <property type="match status" value="1"/>
</dbReference>
<keyword evidence="6" id="KW-0175">Coiled coil</keyword>
<dbReference type="SUPFAM" id="SSF52540">
    <property type="entry name" value="P-loop containing nucleoside triphosphate hydrolases"/>
    <property type="match status" value="1"/>
</dbReference>
<keyword evidence="10" id="KW-1185">Reference proteome</keyword>
<dbReference type="InterPro" id="IPR032675">
    <property type="entry name" value="LRR_dom_sf"/>
</dbReference>
<evidence type="ECO:0000256" key="5">
    <source>
        <dbReference type="ARBA" id="ARBA00022821"/>
    </source>
</evidence>
<dbReference type="Gene3D" id="1.20.5.4130">
    <property type="match status" value="1"/>
</dbReference>
<dbReference type="InterPro" id="IPR027417">
    <property type="entry name" value="P-loop_NTPase"/>
</dbReference>
<dbReference type="Pfam" id="PF18052">
    <property type="entry name" value="Rx_N"/>
    <property type="match status" value="1"/>
</dbReference>
<evidence type="ECO:0000256" key="3">
    <source>
        <dbReference type="ARBA" id="ARBA00022737"/>
    </source>
</evidence>
<dbReference type="CDD" id="cd14798">
    <property type="entry name" value="RX-CC_like"/>
    <property type="match status" value="1"/>
</dbReference>
<sequence length="404" mass="46647">MDAVVSASHGALGPLLGKLNNMLAVECAKLKGIRREIQFLKLEPSNMQAALYKYASIDDPDIEDKTWITELRELAHDIEDCIDKFIHQLGANDEQHDTSTGIKEFFKNKNKSMKQCKVLSIVGFGGLGKTTLANERIFFRDRIFPEDYMIERDMLLWRWISEGFILEDYRHNFEDVANDYFHEQINKSLVQPVDIGFDGKLSHLKYLRIRNWGTVCLPTQIAKLQNLLTLDLSETSLEEVPTETFRLSKLQRLLGNNLKLPDGIGSMRNLQVLRGIDICPYLETAVVELGELTNLRDLKIRLYYEPSKRTEEMLLASHCKLSSYKLQSLHIIDDSSHDFLDRWFPFPCSLRSFCMTTNYYLPQLPNWIKPSLTVIAYLNINIRDMKEEDLRTLGELPALLSVHI</sequence>
<dbReference type="GO" id="GO:0000166">
    <property type="term" value="F:nucleotide binding"/>
    <property type="evidence" value="ECO:0007669"/>
    <property type="project" value="UniProtKB-KW"/>
</dbReference>
<keyword evidence="4" id="KW-0547">Nucleotide-binding</keyword>
<evidence type="ECO:0000259" key="8">
    <source>
        <dbReference type="Pfam" id="PF23598"/>
    </source>
</evidence>